<feature type="region of interest" description="Disordered" evidence="1">
    <location>
        <begin position="40"/>
        <end position="248"/>
    </location>
</feature>
<name>A0A803J2B1_XENTR</name>
<evidence type="ECO:0000313" key="2">
    <source>
        <dbReference type="Ensembl" id="ENSXETP00000101954"/>
    </source>
</evidence>
<evidence type="ECO:0000256" key="1">
    <source>
        <dbReference type="SAM" id="MobiDB-lite"/>
    </source>
</evidence>
<sequence>LISLSFTVGELGQHSHGVIYVLQIERSIYKERMAPLIYGFDPGSPSPDLGATSMPQGPERASNPIPSMPQGPERASNPIPSMPQGPERASNPIPSMPQGPERASNPIPSMPQGPERASNPIPSMPQGPERASNPIPSMPQGPERASNPIPSMPQGPERASNPIPSMPQGPERASNPIPSMPQGPERASNPIPSMPQGPERASNPIPSMPQGPERASNPIPSMPQGPERASNPIPSMPQGPERATAPPPRNGNILSLWLIIHDSFPSKIQLVAANGGSVGWRHAISPELGFPGTQSPSLPGGGSKAALTQAWHNNTFMPSQTLPALVIKGHNLIVLGCNRATREGGLRFPAKSLPLGSLSGSLSHILQPNISFSQLPESLYGASARQQHGSSHSCIQLATQGRDFLH</sequence>
<reference evidence="2" key="2">
    <citation type="submission" date="2021-03" db="UniProtKB">
        <authorList>
            <consortium name="Ensembl"/>
        </authorList>
    </citation>
    <scope>IDENTIFICATION</scope>
</reference>
<protein>
    <submittedName>
        <fullName evidence="2">Uncharacterized protein</fullName>
    </submittedName>
</protein>
<dbReference type="AlphaFoldDB" id="A0A803J2B1"/>
<organism evidence="2">
    <name type="scientific">Xenopus tropicalis</name>
    <name type="common">Western clawed frog</name>
    <name type="synonym">Silurana tropicalis</name>
    <dbReference type="NCBI Taxonomy" id="8364"/>
    <lineage>
        <taxon>Eukaryota</taxon>
        <taxon>Metazoa</taxon>
        <taxon>Chordata</taxon>
        <taxon>Craniata</taxon>
        <taxon>Vertebrata</taxon>
        <taxon>Euteleostomi</taxon>
        <taxon>Amphibia</taxon>
        <taxon>Batrachia</taxon>
        <taxon>Anura</taxon>
        <taxon>Pipoidea</taxon>
        <taxon>Pipidae</taxon>
        <taxon>Xenopodinae</taxon>
        <taxon>Xenopus</taxon>
        <taxon>Silurana</taxon>
    </lineage>
</organism>
<dbReference type="Ensembl" id="ENSXETT00000122687">
    <property type="protein sequence ID" value="ENSXETP00000101954"/>
    <property type="gene ID" value="ENSXETG00000044615"/>
</dbReference>
<dbReference type="GeneTree" id="ENSGT01150000287986"/>
<reference evidence="2" key="1">
    <citation type="journal article" date="2010" name="Science">
        <title>The genome of the Western clawed frog Xenopus tropicalis.</title>
        <authorList>
            <person name="Hellsten U."/>
            <person name="Harland R.M."/>
            <person name="Gilchrist M.J."/>
            <person name="Hendrix D."/>
            <person name="Jurka J."/>
            <person name="Kapitonov V."/>
            <person name="Ovcharenko I."/>
            <person name="Putnam N.H."/>
            <person name="Shu S."/>
            <person name="Taher L."/>
            <person name="Blitz I.L."/>
            <person name="Blumberg B."/>
            <person name="Dichmann D.S."/>
            <person name="Dubchak I."/>
            <person name="Amaya E."/>
            <person name="Detter J.C."/>
            <person name="Fletcher R."/>
            <person name="Gerhard D.S."/>
            <person name="Goodstein D."/>
            <person name="Graves T."/>
            <person name="Grigoriev I.V."/>
            <person name="Grimwood J."/>
            <person name="Kawashima T."/>
            <person name="Lindquist E."/>
            <person name="Lucas S.M."/>
            <person name="Mead P.E."/>
            <person name="Mitros T."/>
            <person name="Ogino H."/>
            <person name="Ohta Y."/>
            <person name="Poliakov A.V."/>
            <person name="Pollet N."/>
            <person name="Robert J."/>
            <person name="Salamov A."/>
            <person name="Sater A.K."/>
            <person name="Schmutz J."/>
            <person name="Terry A."/>
            <person name="Vize P.D."/>
            <person name="Warren W.C."/>
            <person name="Wells D."/>
            <person name="Wills A."/>
            <person name="Wilson R.K."/>
            <person name="Zimmerman L.B."/>
            <person name="Zorn A.M."/>
            <person name="Grainger R."/>
            <person name="Grammer T."/>
            <person name="Khokha M.K."/>
            <person name="Richardson P.M."/>
            <person name="Rokhsar D.S."/>
        </authorList>
    </citation>
    <scope>NUCLEOTIDE SEQUENCE [LARGE SCALE GENOMIC DNA]</scope>
    <source>
        <strain evidence="2">Nigerian</strain>
    </source>
</reference>
<accession>A0A803J2B1</accession>
<proteinExistence type="predicted"/>
<dbReference type="InParanoid" id="A0A803J2B1"/>